<evidence type="ECO:0000256" key="7">
    <source>
        <dbReference type="SAM" id="Phobius"/>
    </source>
</evidence>
<evidence type="ECO:0000256" key="6">
    <source>
        <dbReference type="ARBA" id="ARBA00041112"/>
    </source>
</evidence>
<reference evidence="9" key="1">
    <citation type="submission" date="2018-01" db="EMBL/GenBank/DDBJ databases">
        <authorList>
            <person name="Alioto T."/>
            <person name="Alioto T."/>
        </authorList>
    </citation>
    <scope>NUCLEOTIDE SEQUENCE [LARGE SCALE GENOMIC DNA]</scope>
</reference>
<keyword evidence="9" id="KW-1185">Reference proteome</keyword>
<feature type="transmembrane region" description="Helical" evidence="7">
    <location>
        <begin position="217"/>
        <end position="242"/>
    </location>
</feature>
<dbReference type="Pfam" id="PF00335">
    <property type="entry name" value="Tetraspanin"/>
    <property type="match status" value="1"/>
</dbReference>
<dbReference type="CDD" id="cd00586">
    <property type="entry name" value="4HBT"/>
    <property type="match status" value="1"/>
</dbReference>
<dbReference type="Proteomes" id="UP000268350">
    <property type="component" value="Unassembled WGS sequence"/>
</dbReference>
<evidence type="ECO:0000256" key="2">
    <source>
        <dbReference type="ARBA" id="ARBA00022692"/>
    </source>
</evidence>
<comment type="similarity">
    <text evidence="5">Belongs to the THEM6 family.</text>
</comment>
<dbReference type="Gene3D" id="3.10.129.10">
    <property type="entry name" value="Hotdog Thioesterase"/>
    <property type="match status" value="1"/>
</dbReference>
<name>A0A3B0J6I4_DROGU</name>
<accession>A0A3B0J6I4</accession>
<dbReference type="EMBL" id="OUUW01000003">
    <property type="protein sequence ID" value="SPP77764.1"/>
    <property type="molecule type" value="Genomic_DNA"/>
</dbReference>
<evidence type="ECO:0000256" key="3">
    <source>
        <dbReference type="ARBA" id="ARBA00022989"/>
    </source>
</evidence>
<dbReference type="InterPro" id="IPR051490">
    <property type="entry name" value="THEM6_lcsJ_thioesterase"/>
</dbReference>
<dbReference type="GO" id="GO:0016020">
    <property type="term" value="C:membrane"/>
    <property type="evidence" value="ECO:0007669"/>
    <property type="project" value="UniProtKB-SubCell"/>
</dbReference>
<evidence type="ECO:0000313" key="8">
    <source>
        <dbReference type="EMBL" id="SPP77764.1"/>
    </source>
</evidence>
<dbReference type="PANTHER" id="PTHR12475:SF4">
    <property type="entry name" value="PROTEIN THEM6"/>
    <property type="match status" value="1"/>
</dbReference>
<dbReference type="InterPro" id="IPR018499">
    <property type="entry name" value="Tetraspanin/Peripherin"/>
</dbReference>
<gene>
    <name evidence="8" type="ORF">DGUA_6G010299</name>
</gene>
<keyword evidence="2 7" id="KW-0812">Transmembrane</keyword>
<evidence type="ECO:0000256" key="5">
    <source>
        <dbReference type="ARBA" id="ARBA00038228"/>
    </source>
</evidence>
<organism evidence="8 9">
    <name type="scientific">Drosophila guanche</name>
    <name type="common">Fruit fly</name>
    <dbReference type="NCBI Taxonomy" id="7266"/>
    <lineage>
        <taxon>Eukaryota</taxon>
        <taxon>Metazoa</taxon>
        <taxon>Ecdysozoa</taxon>
        <taxon>Arthropoda</taxon>
        <taxon>Hexapoda</taxon>
        <taxon>Insecta</taxon>
        <taxon>Pterygota</taxon>
        <taxon>Neoptera</taxon>
        <taxon>Endopterygota</taxon>
        <taxon>Diptera</taxon>
        <taxon>Brachycera</taxon>
        <taxon>Muscomorpha</taxon>
        <taxon>Ephydroidea</taxon>
        <taxon>Drosophilidae</taxon>
        <taxon>Drosophila</taxon>
        <taxon>Sophophora</taxon>
    </lineage>
</organism>
<keyword evidence="4 7" id="KW-0472">Membrane</keyword>
<dbReference type="Pfam" id="PF13279">
    <property type="entry name" value="4HBT_2"/>
    <property type="match status" value="1"/>
</dbReference>
<dbReference type="InterPro" id="IPR029069">
    <property type="entry name" value="HotDog_dom_sf"/>
</dbReference>
<comment type="subcellular location">
    <subcellularLocation>
        <location evidence="1">Membrane</location>
        <topology evidence="1">Multi-pass membrane protein</topology>
    </subcellularLocation>
</comment>
<keyword evidence="3 7" id="KW-1133">Transmembrane helix</keyword>
<protein>
    <recommendedName>
        <fullName evidence="6">Protein THEM6</fullName>
    </recommendedName>
</protein>
<feature type="transmembrane region" description="Helical" evidence="7">
    <location>
        <begin position="6"/>
        <end position="27"/>
    </location>
</feature>
<dbReference type="SUPFAM" id="SSF54637">
    <property type="entry name" value="Thioesterase/thiol ester dehydrase-isomerase"/>
    <property type="match status" value="1"/>
</dbReference>
<dbReference type="AlphaFoldDB" id="A0A3B0J6I4"/>
<sequence>MSWLVLLLILYVIWDVNYFIRCVFTVFAGRLFQRKRKVTESTSIYGLCTSQDVDIFIRHMNNARYLRELDFARFHFYALTGLYERIRQRRGGAVQGASSVRYRRTIPIFHPYKIQTKLVWWDDKAIYLEQQFVTLSDGFVRAVALSKQCITNCNVEELLKTYPEAAKRPEMPADLKLWLDAIELSSQKLRKDKSENPSLWWDKGCAHSLQSWFTGQLNVVGAIGLGIAFVQLFGLITSMLLFCTVKHKRASDTYKSYSPSIDPQTRTSSWED</sequence>
<proteinExistence type="inferred from homology"/>
<evidence type="ECO:0000313" key="9">
    <source>
        <dbReference type="Proteomes" id="UP000268350"/>
    </source>
</evidence>
<evidence type="ECO:0000256" key="4">
    <source>
        <dbReference type="ARBA" id="ARBA00023136"/>
    </source>
</evidence>
<dbReference type="OrthoDB" id="265761at2759"/>
<dbReference type="PANTHER" id="PTHR12475">
    <property type="match status" value="1"/>
</dbReference>
<evidence type="ECO:0000256" key="1">
    <source>
        <dbReference type="ARBA" id="ARBA00004141"/>
    </source>
</evidence>